<dbReference type="OrthoDB" id="9091577at2"/>
<evidence type="ECO:0000313" key="3">
    <source>
        <dbReference type="Proteomes" id="UP000175989"/>
    </source>
</evidence>
<keyword evidence="1" id="KW-1133">Transmembrane helix</keyword>
<dbReference type="InterPro" id="IPR019253">
    <property type="entry name" value="DUF2244_TM"/>
</dbReference>
<keyword evidence="1" id="KW-0472">Membrane</keyword>
<sequence>MPRDTSIGNGGSGWQGPPLHRCWWLRRRSRLTDRQLLLLGAALCLPTLALAAVFLWWGYWHMLAYAALEAAVMAACLHHHARHLDDFDRIELSADCLLVEQRRGRSHSLWSMPPWHTRVLMPPTDHAVPQLACGDLRVPLGRHAPAVARRQVAIELTAWLYPRQHG</sequence>
<evidence type="ECO:0000313" key="2">
    <source>
        <dbReference type="EMBL" id="OFA00656.1"/>
    </source>
</evidence>
<reference evidence="3" key="1">
    <citation type="journal article" date="2016" name="Front. Microbiol.">
        <title>Molecular Keys to the Janthinobacterium and Duganella spp. Interaction with the Plant Pathogen Fusarium graminearum.</title>
        <authorList>
            <person name="Haack F.S."/>
            <person name="Poehlein A."/>
            <person name="Kroger C."/>
            <person name="Voigt C.A."/>
            <person name="Piepenbring M."/>
            <person name="Bode H.B."/>
            <person name="Daniel R."/>
            <person name="Schafer W."/>
            <person name="Streit W.R."/>
        </authorList>
    </citation>
    <scope>NUCLEOTIDE SEQUENCE [LARGE SCALE GENOMIC DNA]</scope>
    <source>
        <strain evidence="3">T54</strain>
    </source>
</reference>
<dbReference type="Pfam" id="PF10003">
    <property type="entry name" value="DUF2244"/>
    <property type="match status" value="1"/>
</dbReference>
<comment type="caution">
    <text evidence="2">The sequence shown here is derived from an EMBL/GenBank/DDBJ whole genome shotgun (WGS) entry which is preliminary data.</text>
</comment>
<evidence type="ECO:0000256" key="1">
    <source>
        <dbReference type="SAM" id="Phobius"/>
    </source>
</evidence>
<proteinExistence type="predicted"/>
<keyword evidence="3" id="KW-1185">Reference proteome</keyword>
<name>A0A1E7WNE5_9BURK</name>
<dbReference type="RefSeq" id="WP_070248180.1">
    <property type="nucleotide sequence ID" value="NZ_LROM01000082.1"/>
</dbReference>
<protein>
    <recommendedName>
        <fullName evidence="4">DUF2244 domain-containing protein</fullName>
    </recommendedName>
</protein>
<dbReference type="EMBL" id="LROM01000082">
    <property type="protein sequence ID" value="OFA00656.1"/>
    <property type="molecule type" value="Genomic_DNA"/>
</dbReference>
<dbReference type="Proteomes" id="UP000175989">
    <property type="component" value="Unassembled WGS sequence"/>
</dbReference>
<evidence type="ECO:0008006" key="4">
    <source>
        <dbReference type="Google" id="ProtNLM"/>
    </source>
</evidence>
<keyword evidence="1" id="KW-0812">Transmembrane</keyword>
<dbReference type="AlphaFoldDB" id="A0A1E7WNE5"/>
<gene>
    <name evidence="2" type="ORF">DUPY_23080</name>
</gene>
<feature type="transmembrane region" description="Helical" evidence="1">
    <location>
        <begin position="36"/>
        <end position="57"/>
    </location>
</feature>
<accession>A0A1E7WNE5</accession>
<organism evidence="2 3">
    <name type="scientific">Duganella phyllosphaerae</name>
    <dbReference type="NCBI Taxonomy" id="762836"/>
    <lineage>
        <taxon>Bacteria</taxon>
        <taxon>Pseudomonadati</taxon>
        <taxon>Pseudomonadota</taxon>
        <taxon>Betaproteobacteria</taxon>
        <taxon>Burkholderiales</taxon>
        <taxon>Oxalobacteraceae</taxon>
        <taxon>Telluria group</taxon>
        <taxon>Duganella</taxon>
    </lineage>
</organism>